<dbReference type="AlphaFoldDB" id="A0A396SDA2"/>
<organism evidence="2 3">
    <name type="scientific">Pseudomonas jilinensis</name>
    <dbReference type="NCBI Taxonomy" id="2078689"/>
    <lineage>
        <taxon>Bacteria</taxon>
        <taxon>Pseudomonadati</taxon>
        <taxon>Pseudomonadota</taxon>
        <taxon>Gammaproteobacteria</taxon>
        <taxon>Pseudomonadales</taxon>
        <taxon>Pseudomonadaceae</taxon>
        <taxon>Pseudomonas</taxon>
    </lineage>
</organism>
<accession>A0A396SDA2</accession>
<keyword evidence="1" id="KW-0732">Signal</keyword>
<proteinExistence type="predicted"/>
<reference evidence="2 3" key="1">
    <citation type="submission" date="2018-06" db="EMBL/GenBank/DDBJ databases">
        <title>Pseudomonas jilinensis sp. nov., isolated from the production water of Jilin Oilfield in China.</title>
        <authorList>
            <person name="Wang J."/>
        </authorList>
    </citation>
    <scope>NUCLEOTIDE SEQUENCE [LARGE SCALE GENOMIC DNA]</scope>
    <source>
        <strain evidence="2 3">JS15-10A1</strain>
    </source>
</reference>
<feature type="signal peptide" evidence="1">
    <location>
        <begin position="1"/>
        <end position="17"/>
    </location>
</feature>
<dbReference type="InterPro" id="IPR036249">
    <property type="entry name" value="Thioredoxin-like_sf"/>
</dbReference>
<evidence type="ECO:0000313" key="3">
    <source>
        <dbReference type="Proteomes" id="UP000265745"/>
    </source>
</evidence>
<name>A0A396SDA2_9PSED</name>
<gene>
    <name evidence="2" type="ORF">C2846_08090</name>
</gene>
<feature type="chain" id="PRO_5017318142" evidence="1">
    <location>
        <begin position="18"/>
        <end position="142"/>
    </location>
</feature>
<dbReference type="Pfam" id="PF04214">
    <property type="entry name" value="DUF411"/>
    <property type="match status" value="1"/>
</dbReference>
<dbReference type="EMBL" id="QJSA01000006">
    <property type="protein sequence ID" value="RHW21475.1"/>
    <property type="molecule type" value="Genomic_DNA"/>
</dbReference>
<evidence type="ECO:0000256" key="1">
    <source>
        <dbReference type="SAM" id="SignalP"/>
    </source>
</evidence>
<dbReference type="Proteomes" id="UP000265745">
    <property type="component" value="Unassembled WGS sequence"/>
</dbReference>
<keyword evidence="3" id="KW-1185">Reference proteome</keyword>
<dbReference type="SUPFAM" id="SSF52833">
    <property type="entry name" value="Thioredoxin-like"/>
    <property type="match status" value="1"/>
</dbReference>
<comment type="caution">
    <text evidence="2">The sequence shown here is derived from an EMBL/GenBank/DDBJ whole genome shotgun (WGS) entry which is preliminary data.</text>
</comment>
<evidence type="ECO:0000313" key="2">
    <source>
        <dbReference type="EMBL" id="RHW21475.1"/>
    </source>
</evidence>
<dbReference type="InterPro" id="IPR007332">
    <property type="entry name" value="DUF411"/>
</dbReference>
<dbReference type="OrthoDB" id="14727at2"/>
<protein>
    <submittedName>
        <fullName evidence="2">Metal-binding protein</fullName>
    </submittedName>
</protein>
<dbReference type="RefSeq" id="WP_119701194.1">
    <property type="nucleotide sequence ID" value="NZ_QJSA01000006.1"/>
</dbReference>
<sequence length="142" mass="15414">MLRALLLFVFLSSPLLAAEQPDIDVYRDPNCGCCSAWIDHLRDNGFTVRDHLESNMAAVKAHLGVPADMASCHTAVIDGRFIEGHVPAADILLMRSQPDLLGLAVPGMPIGSPGMEIGDRVDAYDVISIDQQGERRVLTSYP</sequence>